<dbReference type="NCBIfam" id="TIGR02532">
    <property type="entry name" value="IV_pilin_GFxxxE"/>
    <property type="match status" value="1"/>
</dbReference>
<dbReference type="InterPro" id="IPR012902">
    <property type="entry name" value="N_methyl_site"/>
</dbReference>
<dbReference type="Pfam" id="PF07963">
    <property type="entry name" value="N_methyl"/>
    <property type="match status" value="1"/>
</dbReference>
<accession>A0A1J5Q4I5</accession>
<gene>
    <name evidence="1" type="ORF">GALL_396450</name>
</gene>
<sequence length="223" mass="23137">MKMQSGFTLIELAMVLVIVGLLLGGVLKGQALINSAKVRNMATDFKNVQVYVYAYQDRFRSLPGDDSLVATHLNGGTRATNGTQANGVIEGAWNTATDGDESCVFWQHVRLAGLAPGVTAVNCAAGNAYQPRNADEGLIGIQGVSGFTTITRNAASATVAMSGANVVCSAGVLGKYAKQLDTMLDDGEADTGSMRVADPASAGQSITSFAIMDSTPYTVCMAV</sequence>
<proteinExistence type="predicted"/>
<dbReference type="InterPro" id="IPR045584">
    <property type="entry name" value="Pilin-like"/>
</dbReference>
<name>A0A1J5Q4I5_9ZZZZ</name>
<dbReference type="PROSITE" id="PS00409">
    <property type="entry name" value="PROKAR_NTER_METHYL"/>
    <property type="match status" value="1"/>
</dbReference>
<evidence type="ECO:0008006" key="2">
    <source>
        <dbReference type="Google" id="ProtNLM"/>
    </source>
</evidence>
<dbReference type="EMBL" id="MLJW01001364">
    <property type="protein sequence ID" value="OIQ78641.1"/>
    <property type="molecule type" value="Genomic_DNA"/>
</dbReference>
<dbReference type="SUPFAM" id="SSF54523">
    <property type="entry name" value="Pili subunits"/>
    <property type="match status" value="1"/>
</dbReference>
<comment type="caution">
    <text evidence="1">The sequence shown here is derived from an EMBL/GenBank/DDBJ whole genome shotgun (WGS) entry which is preliminary data.</text>
</comment>
<organism evidence="1">
    <name type="scientific">mine drainage metagenome</name>
    <dbReference type="NCBI Taxonomy" id="410659"/>
    <lineage>
        <taxon>unclassified sequences</taxon>
        <taxon>metagenomes</taxon>
        <taxon>ecological metagenomes</taxon>
    </lineage>
</organism>
<dbReference type="AlphaFoldDB" id="A0A1J5Q4I5"/>
<protein>
    <recommendedName>
        <fullName evidence="2">Prepilin-type cleavage/methylation domain-containing protein</fullName>
    </recommendedName>
</protein>
<evidence type="ECO:0000313" key="1">
    <source>
        <dbReference type="EMBL" id="OIQ78641.1"/>
    </source>
</evidence>
<dbReference type="Gene3D" id="3.30.700.10">
    <property type="entry name" value="Glycoprotein, Type 4 Pilin"/>
    <property type="match status" value="1"/>
</dbReference>
<reference evidence="1" key="1">
    <citation type="submission" date="2016-10" db="EMBL/GenBank/DDBJ databases">
        <title>Sequence of Gallionella enrichment culture.</title>
        <authorList>
            <person name="Poehlein A."/>
            <person name="Muehling M."/>
            <person name="Daniel R."/>
        </authorList>
    </citation>
    <scope>NUCLEOTIDE SEQUENCE</scope>
</reference>